<dbReference type="InterPro" id="IPR029057">
    <property type="entry name" value="PRTase-like"/>
</dbReference>
<dbReference type="PANTHER" id="PTHR32315:SF3">
    <property type="entry name" value="ADENINE PHOSPHORIBOSYLTRANSFERASE"/>
    <property type="match status" value="1"/>
</dbReference>
<reference evidence="14 15" key="1">
    <citation type="submission" date="2017-09" db="EMBL/GenBank/DDBJ databases">
        <title>Depth-based differentiation of microbial function through sediment-hosted aquifers and enrichment of novel symbionts in the deep terrestrial subsurface.</title>
        <authorList>
            <person name="Probst A.J."/>
            <person name="Ladd B."/>
            <person name="Jarett J.K."/>
            <person name="Geller-Mcgrath D.E."/>
            <person name="Sieber C.M."/>
            <person name="Emerson J.B."/>
            <person name="Anantharaman K."/>
            <person name="Thomas B.C."/>
            <person name="Malmstrom R."/>
            <person name="Stieglmeier M."/>
            <person name="Klingl A."/>
            <person name="Woyke T."/>
            <person name="Ryan C.M."/>
            <person name="Banfield J.F."/>
        </authorList>
    </citation>
    <scope>NUCLEOTIDE SEQUENCE [LARGE SCALE GENOMIC DNA]</scope>
    <source>
        <strain evidence="14">CG07_land_8_20_14_0_80_42_15</strain>
    </source>
</reference>
<dbReference type="HAMAP" id="MF_00004">
    <property type="entry name" value="Aden_phosphoribosyltr"/>
    <property type="match status" value="1"/>
</dbReference>
<dbReference type="GO" id="GO:0003999">
    <property type="term" value="F:adenine phosphoribosyltransferase activity"/>
    <property type="evidence" value="ECO:0007669"/>
    <property type="project" value="UniProtKB-UniRule"/>
</dbReference>
<evidence type="ECO:0000313" key="15">
    <source>
        <dbReference type="Proteomes" id="UP000230052"/>
    </source>
</evidence>
<dbReference type="Proteomes" id="UP000230052">
    <property type="component" value="Unassembled WGS sequence"/>
</dbReference>
<dbReference type="NCBIfam" id="NF002634">
    <property type="entry name" value="PRK02304.1-3"/>
    <property type="match status" value="1"/>
</dbReference>
<dbReference type="GO" id="GO:0002055">
    <property type="term" value="F:adenine binding"/>
    <property type="evidence" value="ECO:0007669"/>
    <property type="project" value="TreeGrafter"/>
</dbReference>
<evidence type="ECO:0000256" key="9">
    <source>
        <dbReference type="ARBA" id="ARBA00022676"/>
    </source>
</evidence>
<evidence type="ECO:0000256" key="6">
    <source>
        <dbReference type="ARBA" id="ARBA00011738"/>
    </source>
</evidence>
<evidence type="ECO:0000256" key="12">
    <source>
        <dbReference type="HAMAP-Rule" id="MF_00004"/>
    </source>
</evidence>
<comment type="caution">
    <text evidence="14">The sequence shown here is derived from an EMBL/GenBank/DDBJ whole genome shotgun (WGS) entry which is preliminary data.</text>
</comment>
<comment type="function">
    <text evidence="2 12">Catalyzes a salvage reaction resulting in the formation of AMP, that is energically less costly than de novo synthesis.</text>
</comment>
<evidence type="ECO:0000256" key="11">
    <source>
        <dbReference type="ARBA" id="ARBA00022726"/>
    </source>
</evidence>
<dbReference type="FunFam" id="3.40.50.2020:FF:000004">
    <property type="entry name" value="Adenine phosphoribosyltransferase"/>
    <property type="match status" value="1"/>
</dbReference>
<feature type="domain" description="Phosphoribosyltransferase" evidence="13">
    <location>
        <begin position="32"/>
        <end position="153"/>
    </location>
</feature>
<dbReference type="EC" id="2.4.2.7" evidence="7 12"/>
<comment type="similarity">
    <text evidence="5 12">Belongs to the purine/pyrimidine phosphoribosyltransferase family.</text>
</comment>
<evidence type="ECO:0000256" key="8">
    <source>
        <dbReference type="ARBA" id="ARBA00022490"/>
    </source>
</evidence>
<dbReference type="InterPro" id="IPR000836">
    <property type="entry name" value="PRTase_dom"/>
</dbReference>
<keyword evidence="9 12" id="KW-0328">Glycosyltransferase</keyword>
<name>A0A2J0L1M8_9BACT</name>
<dbReference type="NCBIfam" id="NF002636">
    <property type="entry name" value="PRK02304.1-5"/>
    <property type="match status" value="1"/>
</dbReference>
<keyword evidence="11 12" id="KW-0660">Purine salvage</keyword>
<protein>
    <recommendedName>
        <fullName evidence="7 12">Adenine phosphoribosyltransferase</fullName>
        <shortName evidence="12">APRT</shortName>
        <ecNumber evidence="7 12">2.4.2.7</ecNumber>
    </recommendedName>
</protein>
<gene>
    <name evidence="12" type="primary">apt</name>
    <name evidence="14" type="ORF">COS99_02415</name>
</gene>
<evidence type="ECO:0000313" key="14">
    <source>
        <dbReference type="EMBL" id="PIU42013.1"/>
    </source>
</evidence>
<keyword evidence="8 12" id="KW-0963">Cytoplasm</keyword>
<sequence>MNLKKIIRDVPDFPKKGIIFKDITPLLRDAKAFRETVDRISKKFKNKKIDVVVSIESRGFIFGSAIAYKLGASFVPVRKKGKLPFLTHRVSYELEYGIDTLEIHQDAIKEGENVLIVDDLLATGGTAKAVAQLVEKLKGKVAGIAFLIELGFLNGKKKIEEYPVYTIIKY</sequence>
<dbReference type="GO" id="GO:0044209">
    <property type="term" value="P:AMP salvage"/>
    <property type="evidence" value="ECO:0007669"/>
    <property type="project" value="UniProtKB-UniRule"/>
</dbReference>
<proteinExistence type="inferred from homology"/>
<evidence type="ECO:0000256" key="10">
    <source>
        <dbReference type="ARBA" id="ARBA00022679"/>
    </source>
</evidence>
<accession>A0A2J0L1M8</accession>
<comment type="subunit">
    <text evidence="6 12">Homodimer.</text>
</comment>
<dbReference type="GO" id="GO:0006166">
    <property type="term" value="P:purine ribonucleoside salvage"/>
    <property type="evidence" value="ECO:0007669"/>
    <property type="project" value="UniProtKB-UniRule"/>
</dbReference>
<evidence type="ECO:0000259" key="13">
    <source>
        <dbReference type="Pfam" id="PF00156"/>
    </source>
</evidence>
<evidence type="ECO:0000256" key="7">
    <source>
        <dbReference type="ARBA" id="ARBA00011893"/>
    </source>
</evidence>
<comment type="subcellular location">
    <subcellularLocation>
        <location evidence="3 12">Cytoplasm</location>
    </subcellularLocation>
</comment>
<dbReference type="GO" id="GO:0006168">
    <property type="term" value="P:adenine salvage"/>
    <property type="evidence" value="ECO:0007669"/>
    <property type="project" value="InterPro"/>
</dbReference>
<dbReference type="InterPro" id="IPR050054">
    <property type="entry name" value="UPRTase/APRTase"/>
</dbReference>
<comment type="catalytic activity">
    <reaction evidence="1 12">
        <text>AMP + diphosphate = 5-phospho-alpha-D-ribose 1-diphosphate + adenine</text>
        <dbReference type="Rhea" id="RHEA:16609"/>
        <dbReference type="ChEBI" id="CHEBI:16708"/>
        <dbReference type="ChEBI" id="CHEBI:33019"/>
        <dbReference type="ChEBI" id="CHEBI:58017"/>
        <dbReference type="ChEBI" id="CHEBI:456215"/>
        <dbReference type="EC" id="2.4.2.7"/>
    </reaction>
</comment>
<dbReference type="NCBIfam" id="NF002633">
    <property type="entry name" value="PRK02304.1-2"/>
    <property type="match status" value="1"/>
</dbReference>
<organism evidence="14 15">
    <name type="scientific">Candidatus Aquitaenariimonas noxiae</name>
    <dbReference type="NCBI Taxonomy" id="1974741"/>
    <lineage>
        <taxon>Bacteria</taxon>
        <taxon>Pseudomonadati</taxon>
        <taxon>Candidatus Omnitrophota</taxon>
        <taxon>Candidatus Aquitaenariimonas</taxon>
    </lineage>
</organism>
<dbReference type="CDD" id="cd06223">
    <property type="entry name" value="PRTases_typeI"/>
    <property type="match status" value="1"/>
</dbReference>
<dbReference type="GO" id="GO:0016208">
    <property type="term" value="F:AMP binding"/>
    <property type="evidence" value="ECO:0007669"/>
    <property type="project" value="TreeGrafter"/>
</dbReference>
<dbReference type="GO" id="GO:0005737">
    <property type="term" value="C:cytoplasm"/>
    <property type="evidence" value="ECO:0007669"/>
    <property type="project" value="UniProtKB-SubCell"/>
</dbReference>
<dbReference type="InterPro" id="IPR005764">
    <property type="entry name" value="Ade_phspho_trans"/>
</dbReference>
<evidence type="ECO:0000256" key="5">
    <source>
        <dbReference type="ARBA" id="ARBA00008391"/>
    </source>
</evidence>
<dbReference type="PANTHER" id="PTHR32315">
    <property type="entry name" value="ADENINE PHOSPHORIBOSYLTRANSFERASE"/>
    <property type="match status" value="1"/>
</dbReference>
<evidence type="ECO:0000256" key="1">
    <source>
        <dbReference type="ARBA" id="ARBA00000868"/>
    </source>
</evidence>
<comment type="pathway">
    <text evidence="4 12">Purine metabolism; AMP biosynthesis via salvage pathway; AMP from adenine: step 1/1.</text>
</comment>
<evidence type="ECO:0000256" key="4">
    <source>
        <dbReference type="ARBA" id="ARBA00004659"/>
    </source>
</evidence>
<dbReference type="Gene3D" id="3.40.50.2020">
    <property type="match status" value="1"/>
</dbReference>
<dbReference type="SUPFAM" id="SSF53271">
    <property type="entry name" value="PRTase-like"/>
    <property type="match status" value="1"/>
</dbReference>
<dbReference type="NCBIfam" id="TIGR01090">
    <property type="entry name" value="apt"/>
    <property type="match status" value="1"/>
</dbReference>
<evidence type="ECO:0000256" key="2">
    <source>
        <dbReference type="ARBA" id="ARBA00003968"/>
    </source>
</evidence>
<dbReference type="EMBL" id="PEWV01000024">
    <property type="protein sequence ID" value="PIU42013.1"/>
    <property type="molecule type" value="Genomic_DNA"/>
</dbReference>
<dbReference type="Pfam" id="PF00156">
    <property type="entry name" value="Pribosyltran"/>
    <property type="match status" value="1"/>
</dbReference>
<keyword evidence="10 12" id="KW-0808">Transferase</keyword>
<evidence type="ECO:0000256" key="3">
    <source>
        <dbReference type="ARBA" id="ARBA00004496"/>
    </source>
</evidence>
<dbReference type="UniPathway" id="UPA00588">
    <property type="reaction ID" value="UER00646"/>
</dbReference>
<dbReference type="AlphaFoldDB" id="A0A2J0L1M8"/>